<keyword evidence="3 8" id="KW-0812">Transmembrane</keyword>
<dbReference type="GO" id="GO:0016887">
    <property type="term" value="F:ATP hydrolysis activity"/>
    <property type="evidence" value="ECO:0007669"/>
    <property type="project" value="InterPro"/>
</dbReference>
<comment type="caution">
    <text evidence="11">The sequence shown here is derived from an EMBL/GenBank/DDBJ whole genome shotgun (WGS) entry which is preliminary data.</text>
</comment>
<reference evidence="11 12" key="1">
    <citation type="submission" date="2020-04" db="EMBL/GenBank/DDBJ databases">
        <authorList>
            <person name="Hitch T.C.A."/>
            <person name="Wylensek D."/>
            <person name="Clavel T."/>
        </authorList>
    </citation>
    <scope>NUCLEOTIDE SEQUENCE [LARGE SCALE GENOMIC DNA]</scope>
    <source>
        <strain evidence="11 12">WB01_NA02</strain>
    </source>
</reference>
<evidence type="ECO:0000256" key="6">
    <source>
        <dbReference type="ARBA" id="ARBA00022989"/>
    </source>
</evidence>
<accession>A0A7X9SNE3</accession>
<dbReference type="Gene3D" id="1.20.1560.10">
    <property type="entry name" value="ABC transporter type 1, transmembrane domain"/>
    <property type="match status" value="1"/>
</dbReference>
<dbReference type="InterPro" id="IPR003593">
    <property type="entry name" value="AAA+_ATPase"/>
</dbReference>
<comment type="subcellular location">
    <subcellularLocation>
        <location evidence="1">Cell membrane</location>
        <topology evidence="1">Multi-pass membrane protein</topology>
    </subcellularLocation>
</comment>
<organism evidence="11 12">
    <name type="scientific">Clostridium beijerinckii</name>
    <name type="common">Clostridium MP</name>
    <dbReference type="NCBI Taxonomy" id="1520"/>
    <lineage>
        <taxon>Bacteria</taxon>
        <taxon>Bacillati</taxon>
        <taxon>Bacillota</taxon>
        <taxon>Clostridia</taxon>
        <taxon>Eubacteriales</taxon>
        <taxon>Clostridiaceae</taxon>
        <taxon>Clostridium</taxon>
    </lineage>
</organism>
<dbReference type="InterPro" id="IPR003439">
    <property type="entry name" value="ABC_transporter-like_ATP-bd"/>
</dbReference>
<evidence type="ECO:0000256" key="1">
    <source>
        <dbReference type="ARBA" id="ARBA00004651"/>
    </source>
</evidence>
<dbReference type="SMART" id="SM00382">
    <property type="entry name" value="AAA"/>
    <property type="match status" value="1"/>
</dbReference>
<dbReference type="PROSITE" id="PS50893">
    <property type="entry name" value="ABC_TRANSPORTER_2"/>
    <property type="match status" value="1"/>
</dbReference>
<feature type="transmembrane region" description="Helical" evidence="8">
    <location>
        <begin position="144"/>
        <end position="164"/>
    </location>
</feature>
<dbReference type="RefSeq" id="WP_168981877.1">
    <property type="nucleotide sequence ID" value="NZ_JABAGD010000015.1"/>
</dbReference>
<dbReference type="InterPro" id="IPR036640">
    <property type="entry name" value="ABC1_TM_sf"/>
</dbReference>
<dbReference type="PANTHER" id="PTHR43394:SF1">
    <property type="entry name" value="ATP-BINDING CASSETTE SUB-FAMILY B MEMBER 10, MITOCHONDRIAL"/>
    <property type="match status" value="1"/>
</dbReference>
<feature type="transmembrane region" description="Helical" evidence="8">
    <location>
        <begin position="170"/>
        <end position="188"/>
    </location>
</feature>
<gene>
    <name evidence="11" type="ORF">HF849_10120</name>
</gene>
<dbReference type="Gene3D" id="3.40.50.300">
    <property type="entry name" value="P-loop containing nucleotide triphosphate hydrolases"/>
    <property type="match status" value="1"/>
</dbReference>
<dbReference type="InterPro" id="IPR027417">
    <property type="entry name" value="P-loop_NTPase"/>
</dbReference>
<feature type="transmembrane region" description="Helical" evidence="8">
    <location>
        <begin position="65"/>
        <end position="85"/>
    </location>
</feature>
<dbReference type="EMBL" id="JABAGD010000015">
    <property type="protein sequence ID" value="NMF05106.1"/>
    <property type="molecule type" value="Genomic_DNA"/>
</dbReference>
<evidence type="ECO:0000256" key="5">
    <source>
        <dbReference type="ARBA" id="ARBA00022840"/>
    </source>
</evidence>
<keyword evidence="4" id="KW-0547">Nucleotide-binding</keyword>
<feature type="transmembrane region" description="Helical" evidence="8">
    <location>
        <begin position="251"/>
        <end position="274"/>
    </location>
</feature>
<dbReference type="SUPFAM" id="SSF52540">
    <property type="entry name" value="P-loop containing nucleoside triphosphate hydrolases"/>
    <property type="match status" value="1"/>
</dbReference>
<feature type="domain" description="ABC transmembrane type-1" evidence="10">
    <location>
        <begin position="30"/>
        <end position="311"/>
    </location>
</feature>
<keyword evidence="6 8" id="KW-1133">Transmembrane helix</keyword>
<evidence type="ECO:0000313" key="11">
    <source>
        <dbReference type="EMBL" id="NMF05106.1"/>
    </source>
</evidence>
<dbReference type="GO" id="GO:0005886">
    <property type="term" value="C:plasma membrane"/>
    <property type="evidence" value="ECO:0007669"/>
    <property type="project" value="UniProtKB-SubCell"/>
</dbReference>
<dbReference type="GO" id="GO:0005524">
    <property type="term" value="F:ATP binding"/>
    <property type="evidence" value="ECO:0007669"/>
    <property type="project" value="UniProtKB-KW"/>
</dbReference>
<evidence type="ECO:0000259" key="9">
    <source>
        <dbReference type="PROSITE" id="PS50893"/>
    </source>
</evidence>
<keyword evidence="5 11" id="KW-0067">ATP-binding</keyword>
<evidence type="ECO:0000256" key="7">
    <source>
        <dbReference type="ARBA" id="ARBA00023136"/>
    </source>
</evidence>
<protein>
    <submittedName>
        <fullName evidence="11">ABC transporter ATP-binding protein</fullName>
    </submittedName>
</protein>
<dbReference type="Pfam" id="PF00005">
    <property type="entry name" value="ABC_tran"/>
    <property type="match status" value="1"/>
</dbReference>
<evidence type="ECO:0000259" key="10">
    <source>
        <dbReference type="PROSITE" id="PS50929"/>
    </source>
</evidence>
<dbReference type="InterPro" id="IPR011527">
    <property type="entry name" value="ABC1_TM_dom"/>
</dbReference>
<dbReference type="Proteomes" id="UP000587880">
    <property type="component" value="Unassembled WGS sequence"/>
</dbReference>
<feature type="domain" description="ABC transporter" evidence="9">
    <location>
        <begin position="345"/>
        <end position="580"/>
    </location>
</feature>
<proteinExistence type="predicted"/>
<dbReference type="InterPro" id="IPR039421">
    <property type="entry name" value="Type_1_exporter"/>
</dbReference>
<evidence type="ECO:0000256" key="3">
    <source>
        <dbReference type="ARBA" id="ARBA00022692"/>
    </source>
</evidence>
<dbReference type="CDD" id="cd18545">
    <property type="entry name" value="ABC_6TM_YknV_like"/>
    <property type="match status" value="1"/>
</dbReference>
<evidence type="ECO:0000256" key="8">
    <source>
        <dbReference type="SAM" id="Phobius"/>
    </source>
</evidence>
<keyword evidence="7 8" id="KW-0472">Membrane</keyword>
<dbReference type="SUPFAM" id="SSF90123">
    <property type="entry name" value="ABC transporter transmembrane region"/>
    <property type="match status" value="1"/>
</dbReference>
<dbReference type="FunFam" id="3.40.50.300:FF:000287">
    <property type="entry name" value="Multidrug ABC transporter ATP-binding protein"/>
    <property type="match status" value="1"/>
</dbReference>
<dbReference type="GO" id="GO:0015421">
    <property type="term" value="F:ABC-type oligopeptide transporter activity"/>
    <property type="evidence" value="ECO:0007669"/>
    <property type="project" value="TreeGrafter"/>
</dbReference>
<evidence type="ECO:0000256" key="4">
    <source>
        <dbReference type="ARBA" id="ARBA00022741"/>
    </source>
</evidence>
<dbReference type="AlphaFoldDB" id="A0A7X9SNE3"/>
<evidence type="ECO:0000256" key="2">
    <source>
        <dbReference type="ARBA" id="ARBA00022448"/>
    </source>
</evidence>
<dbReference type="Pfam" id="PF00664">
    <property type="entry name" value="ABC_membrane"/>
    <property type="match status" value="1"/>
</dbReference>
<dbReference type="PANTHER" id="PTHR43394">
    <property type="entry name" value="ATP-DEPENDENT PERMEASE MDL1, MITOCHONDRIAL"/>
    <property type="match status" value="1"/>
</dbReference>
<keyword evidence="2" id="KW-0813">Transport</keyword>
<dbReference type="PROSITE" id="PS50929">
    <property type="entry name" value="ABC_TM1F"/>
    <property type="match status" value="1"/>
</dbReference>
<evidence type="ECO:0000313" key="12">
    <source>
        <dbReference type="Proteomes" id="UP000587880"/>
    </source>
</evidence>
<dbReference type="InterPro" id="IPR017871">
    <property type="entry name" value="ABC_transporter-like_CS"/>
</dbReference>
<dbReference type="PROSITE" id="PS00211">
    <property type="entry name" value="ABC_TRANSPORTER_1"/>
    <property type="match status" value="1"/>
</dbReference>
<sequence length="589" mass="66298">MNDILHESSKIQIVKRLLTYVKPYKLKVTLVILLLLIVMACNSVNPYLMKISIDTFVAEKNVNALFLLGCGLILMNIFSMILSGIRTIAMSKITNQILVDIRHSLYTHIQTLSFNFFDNRPVGKIISRVVGDVNALQNLLNNSIVNLIPNVFTIILVICLMLILNPMLAGICLITMPLLLFAMFYIQIKADNKWKIFREHRSSLIGYTHESLSGMKVIQGFSRKYYAKDKFDSHIGNHAKGFMTAVFTQDFFWPFLTAFRGLSMVILLGSGYVLSKQGNLSLGTLMAFFMYIEMLWRPIINLSSFYNAFVTSMSAGERIFDILDTKSDIVDEASIKALPQIKGDIEFDHVTFSYTNADIPALKNTSFKLKAGEKIALVGETGAGKTTITNLISRFYDPTFGSVKIDDVDIKDVTVESLRSQMGIMLQDSFLFSTSIKENIRYGKLNATDEEVIQAAKAVNAHGFIEKLEKGYDTDVNERGSRLSLGQRQLIAFARALIADPRILILDEATANIDTETELLVQEGIKKLMEGRTSIVIAHRLSTIRDCDKIFVLSKGRIVESGTHDELLKNHGYYYKLYSAQYSFLKQDA</sequence>
<name>A0A7X9SNE3_CLOBE</name>
<feature type="transmembrane region" description="Helical" evidence="8">
    <location>
        <begin position="26"/>
        <end position="45"/>
    </location>
</feature>